<protein>
    <recommendedName>
        <fullName evidence="3">Copia protein</fullName>
    </recommendedName>
</protein>
<dbReference type="OrthoDB" id="2685291at2759"/>
<evidence type="ECO:0000313" key="1">
    <source>
        <dbReference type="EMBL" id="MBW0519629.1"/>
    </source>
</evidence>
<dbReference type="AlphaFoldDB" id="A0A9Q3EE39"/>
<gene>
    <name evidence="1" type="ORF">O181_059344</name>
</gene>
<dbReference type="PANTHER" id="PTHR11439:SF467">
    <property type="entry name" value="INTEGRASE CATALYTIC DOMAIN-CONTAINING PROTEIN"/>
    <property type="match status" value="1"/>
</dbReference>
<comment type="caution">
    <text evidence="1">The sequence shown here is derived from an EMBL/GenBank/DDBJ whole genome shotgun (WGS) entry which is preliminary data.</text>
</comment>
<keyword evidence="2" id="KW-1185">Reference proteome</keyword>
<accession>A0A9Q3EE39</accession>
<reference evidence="1" key="1">
    <citation type="submission" date="2021-03" db="EMBL/GenBank/DDBJ databases">
        <title>Draft genome sequence of rust myrtle Austropuccinia psidii MF-1, a brazilian biotype.</title>
        <authorList>
            <person name="Quecine M.C."/>
            <person name="Pachon D.M.R."/>
            <person name="Bonatelli M.L."/>
            <person name="Correr F.H."/>
            <person name="Franceschini L.M."/>
            <person name="Leite T.F."/>
            <person name="Margarido G.R.A."/>
            <person name="Almeida C.A."/>
            <person name="Ferrarezi J.A."/>
            <person name="Labate C.A."/>
        </authorList>
    </citation>
    <scope>NUCLEOTIDE SEQUENCE</scope>
    <source>
        <strain evidence="1">MF-1</strain>
    </source>
</reference>
<dbReference type="EMBL" id="AVOT02027535">
    <property type="protein sequence ID" value="MBW0519629.1"/>
    <property type="molecule type" value="Genomic_DNA"/>
</dbReference>
<dbReference type="CDD" id="cd09272">
    <property type="entry name" value="RNase_HI_RT_Ty1"/>
    <property type="match status" value="1"/>
</dbReference>
<sequence>MHERHQEARVVAYSDEDWGNCRINRRLTTGFVILIGDCLVTWKTQKQPTVSLSTSEAEYKALANLTTEVLWLRQLIQELNLMTIFDDNKGCINTANEDCNSNGRRMKHIKIQLHFIKE</sequence>
<evidence type="ECO:0000313" key="2">
    <source>
        <dbReference type="Proteomes" id="UP000765509"/>
    </source>
</evidence>
<proteinExistence type="predicted"/>
<dbReference type="Proteomes" id="UP000765509">
    <property type="component" value="Unassembled WGS sequence"/>
</dbReference>
<organism evidence="1 2">
    <name type="scientific">Austropuccinia psidii MF-1</name>
    <dbReference type="NCBI Taxonomy" id="1389203"/>
    <lineage>
        <taxon>Eukaryota</taxon>
        <taxon>Fungi</taxon>
        <taxon>Dikarya</taxon>
        <taxon>Basidiomycota</taxon>
        <taxon>Pucciniomycotina</taxon>
        <taxon>Pucciniomycetes</taxon>
        <taxon>Pucciniales</taxon>
        <taxon>Sphaerophragmiaceae</taxon>
        <taxon>Austropuccinia</taxon>
    </lineage>
</organism>
<dbReference type="PANTHER" id="PTHR11439">
    <property type="entry name" value="GAG-POL-RELATED RETROTRANSPOSON"/>
    <property type="match status" value="1"/>
</dbReference>
<name>A0A9Q3EE39_9BASI</name>
<evidence type="ECO:0008006" key="3">
    <source>
        <dbReference type="Google" id="ProtNLM"/>
    </source>
</evidence>